<evidence type="ECO:0000256" key="2">
    <source>
        <dbReference type="SAM" id="MobiDB-lite"/>
    </source>
</evidence>
<evidence type="ECO:0000256" key="1">
    <source>
        <dbReference type="SAM" id="Coils"/>
    </source>
</evidence>
<name>A0A9N7AN89_BORBG</name>
<reference evidence="3" key="1">
    <citation type="journal article" date="2011" name="J. Bacteriol.">
        <title>Whole-genome sequences of thirteen isolates of Borrelia burgdorferi.</title>
        <authorList>
            <person name="Schutzer S.E."/>
            <person name="Fraser-Liggett C.M."/>
            <person name="Casjens S.R."/>
            <person name="Qiu W.G."/>
            <person name="Dunn J.J."/>
            <person name="Mongodin E.F."/>
            <person name="Luft B.J."/>
        </authorList>
    </citation>
    <scope>NUCLEOTIDE SEQUENCE [LARGE SCALE GENOMIC DNA]</scope>
    <source>
        <strain evidence="3">297</strain>
    </source>
</reference>
<dbReference type="Pfam" id="PF06780">
    <property type="entry name" value="Erp_C"/>
    <property type="match status" value="1"/>
</dbReference>
<organism evidence="3">
    <name type="scientific">Borreliella burgdorferi 297</name>
    <dbReference type="NCBI Taxonomy" id="521009"/>
    <lineage>
        <taxon>Bacteria</taxon>
        <taxon>Pseudomonadati</taxon>
        <taxon>Spirochaetota</taxon>
        <taxon>Spirochaetia</taxon>
        <taxon>Spirochaetales</taxon>
        <taxon>Borreliaceae</taxon>
        <taxon>Borreliella</taxon>
    </lineage>
</organism>
<geneLocation type="plasmid" evidence="3">
    <name>297_cp32-4</name>
</geneLocation>
<feature type="coiled-coil region" evidence="1">
    <location>
        <begin position="290"/>
        <end position="349"/>
    </location>
</feature>
<dbReference type="RefSeq" id="WP_012621421.1">
    <property type="nucleotide sequence ID" value="NC_018984.1"/>
</dbReference>
<dbReference type="EMBL" id="CP002270">
    <property type="protein sequence ID" value="ADQ44858.1"/>
    <property type="molecule type" value="Genomic_DNA"/>
</dbReference>
<dbReference type="AlphaFoldDB" id="A0A9N7AN89"/>
<sequence length="368" mass="42189">MNKIMKIFIICAVFALINSCKYYSTNKDSKDLKSAKQGLKNRVKGALDILNIKDEIASSGSKVYELAKEEQKKEKTIVGEIARKLQEEDEAAKDKEDNKQDVDLEEKEEPKNLLKNDNGLKPESIASENTEAKLETEKILKPEISERPKFSVAVKPEVKEKIEEEKAKEKEAEELRRRRIEQYKKEEKARLERKKEREIKKKLRELESSENFLEGITRSKISTVIKNVDKIISDIDSINLGSFEEKSEVSGKDVEDKVTGAIYDHITNGSSSENSIYSEWGDYLEEESGLRSLIEELEETRGKLRSKIKESDNKTNKNTVKTGDIKEDLEKLRFSLNKLQEYLQSASNKEEIQKVVKCLIDPDSDGCK</sequence>
<keyword evidence="1" id="KW-0175">Coiled coil</keyword>
<accession>A0A9N7AN89</accession>
<protein>
    <submittedName>
        <fullName evidence="3">Erp45 protein</fullName>
    </submittedName>
</protein>
<feature type="coiled-coil region" evidence="1">
    <location>
        <begin position="155"/>
        <end position="197"/>
    </location>
</feature>
<dbReference type="InterPro" id="IPR009618">
    <property type="entry name" value="Erp"/>
</dbReference>
<proteinExistence type="predicted"/>
<gene>
    <name evidence="3" type="ORF">Bbu297_R40</name>
</gene>
<evidence type="ECO:0000313" key="3">
    <source>
        <dbReference type="EMBL" id="ADQ44858.1"/>
    </source>
</evidence>
<keyword evidence="3" id="KW-0614">Plasmid</keyword>
<feature type="compositionally biased region" description="Basic and acidic residues" evidence="2">
    <location>
        <begin position="130"/>
        <end position="140"/>
    </location>
</feature>
<feature type="region of interest" description="Disordered" evidence="2">
    <location>
        <begin position="86"/>
        <end position="140"/>
    </location>
</feature>
<feature type="compositionally biased region" description="Basic and acidic residues" evidence="2">
    <location>
        <begin position="86"/>
        <end position="120"/>
    </location>
</feature>